<evidence type="ECO:0000313" key="3">
    <source>
        <dbReference type="Proteomes" id="UP001162162"/>
    </source>
</evidence>
<evidence type="ECO:0000313" key="2">
    <source>
        <dbReference type="EMBL" id="KAJ8952529.1"/>
    </source>
</evidence>
<keyword evidence="3" id="KW-1185">Reference proteome</keyword>
<feature type="region of interest" description="Disordered" evidence="1">
    <location>
        <begin position="1"/>
        <end position="25"/>
    </location>
</feature>
<sequence length="67" mass="7494">MLETIKNTLRLGHSATDTSPQHAYGDSVFSRDQGFRWFKALSEGRESTENEPGSGRCTTVSKQKFTI</sequence>
<gene>
    <name evidence="2" type="ORF">NQ318_003325</name>
</gene>
<dbReference type="Proteomes" id="UP001162162">
    <property type="component" value="Unassembled WGS sequence"/>
</dbReference>
<organism evidence="2 3">
    <name type="scientific">Aromia moschata</name>
    <dbReference type="NCBI Taxonomy" id="1265417"/>
    <lineage>
        <taxon>Eukaryota</taxon>
        <taxon>Metazoa</taxon>
        <taxon>Ecdysozoa</taxon>
        <taxon>Arthropoda</taxon>
        <taxon>Hexapoda</taxon>
        <taxon>Insecta</taxon>
        <taxon>Pterygota</taxon>
        <taxon>Neoptera</taxon>
        <taxon>Endopterygota</taxon>
        <taxon>Coleoptera</taxon>
        <taxon>Polyphaga</taxon>
        <taxon>Cucujiformia</taxon>
        <taxon>Chrysomeloidea</taxon>
        <taxon>Cerambycidae</taxon>
        <taxon>Cerambycinae</taxon>
        <taxon>Callichromatini</taxon>
        <taxon>Aromia</taxon>
    </lineage>
</organism>
<evidence type="ECO:0000256" key="1">
    <source>
        <dbReference type="SAM" id="MobiDB-lite"/>
    </source>
</evidence>
<dbReference type="EMBL" id="JAPWTK010000068">
    <property type="protein sequence ID" value="KAJ8952529.1"/>
    <property type="molecule type" value="Genomic_DNA"/>
</dbReference>
<feature type="compositionally biased region" description="Polar residues" evidence="1">
    <location>
        <begin position="56"/>
        <end position="67"/>
    </location>
</feature>
<proteinExistence type="predicted"/>
<feature type="region of interest" description="Disordered" evidence="1">
    <location>
        <begin position="44"/>
        <end position="67"/>
    </location>
</feature>
<name>A0AAV8YMN2_9CUCU</name>
<reference evidence="2" key="1">
    <citation type="journal article" date="2023" name="Insect Mol. Biol.">
        <title>Genome sequencing provides insights into the evolution of gene families encoding plant cell wall-degrading enzymes in longhorned beetles.</title>
        <authorList>
            <person name="Shin N.R."/>
            <person name="Okamura Y."/>
            <person name="Kirsch R."/>
            <person name="Pauchet Y."/>
        </authorList>
    </citation>
    <scope>NUCLEOTIDE SEQUENCE</scope>
    <source>
        <strain evidence="2">AMC_N1</strain>
    </source>
</reference>
<accession>A0AAV8YMN2</accession>
<comment type="caution">
    <text evidence="2">The sequence shown here is derived from an EMBL/GenBank/DDBJ whole genome shotgun (WGS) entry which is preliminary data.</text>
</comment>
<dbReference type="AlphaFoldDB" id="A0AAV8YMN2"/>
<protein>
    <submittedName>
        <fullName evidence="2">Uncharacterized protein</fullName>
    </submittedName>
</protein>